<evidence type="ECO:0000313" key="2">
    <source>
        <dbReference type="EMBL" id="MDV0447430.1"/>
    </source>
</evidence>
<dbReference type="Proteomes" id="UP001271789">
    <property type="component" value="Unassembled WGS sequence"/>
</dbReference>
<feature type="transmembrane region" description="Helical" evidence="1">
    <location>
        <begin position="775"/>
        <end position="792"/>
    </location>
</feature>
<proteinExistence type="predicted"/>
<feature type="transmembrane region" description="Helical" evidence="1">
    <location>
        <begin position="799"/>
        <end position="816"/>
    </location>
</feature>
<comment type="caution">
    <text evidence="2">The sequence shown here is derived from an EMBL/GenBank/DDBJ whole genome shotgun (WGS) entry which is preliminary data.</text>
</comment>
<evidence type="ECO:0000313" key="3">
    <source>
        <dbReference type="Proteomes" id="UP001271789"/>
    </source>
</evidence>
<keyword evidence="1" id="KW-0472">Membrane</keyword>
<keyword evidence="1" id="KW-1133">Transmembrane helix</keyword>
<dbReference type="SUPFAM" id="SSF49452">
    <property type="entry name" value="Starch-binding domain-like"/>
    <property type="match status" value="1"/>
</dbReference>
<keyword evidence="3" id="KW-1185">Reference proteome</keyword>
<dbReference type="Gene3D" id="2.60.40.1120">
    <property type="entry name" value="Carboxypeptidase-like, regulatory domain"/>
    <property type="match status" value="2"/>
</dbReference>
<dbReference type="GO" id="GO:0030246">
    <property type="term" value="F:carbohydrate binding"/>
    <property type="evidence" value="ECO:0007669"/>
    <property type="project" value="InterPro"/>
</dbReference>
<accession>A0AAE4SFL4</accession>
<dbReference type="InterPro" id="IPR008969">
    <property type="entry name" value="CarboxyPept-like_regulatory"/>
</dbReference>
<feature type="transmembrane region" description="Helical" evidence="1">
    <location>
        <begin position="822"/>
        <end position="839"/>
    </location>
</feature>
<name>A0AAE4SFL4_9EURY</name>
<keyword evidence="1" id="KW-0812">Transmembrane</keyword>
<dbReference type="InterPro" id="IPR013784">
    <property type="entry name" value="Carb-bd-like_fold"/>
</dbReference>
<evidence type="ECO:0008006" key="4">
    <source>
        <dbReference type="Google" id="ProtNLM"/>
    </source>
</evidence>
<dbReference type="EMBL" id="JAWDKD010000019">
    <property type="protein sequence ID" value="MDV0447430.1"/>
    <property type="molecule type" value="Genomic_DNA"/>
</dbReference>
<organism evidence="2 3">
    <name type="scientific">Methanolapillus africanus</name>
    <dbReference type="NCBI Taxonomy" id="3028297"/>
    <lineage>
        <taxon>Archaea</taxon>
        <taxon>Methanobacteriati</taxon>
        <taxon>Methanobacteriota</taxon>
        <taxon>Stenosarchaea group</taxon>
        <taxon>Methanomicrobia</taxon>
        <taxon>Methanosarcinales</taxon>
        <taxon>Methanosarcinaceae</taxon>
        <taxon>Methanolapillus</taxon>
    </lineage>
</organism>
<dbReference type="RefSeq" id="WP_338099868.1">
    <property type="nucleotide sequence ID" value="NZ_JAWDKD010000019.1"/>
</dbReference>
<evidence type="ECO:0000256" key="1">
    <source>
        <dbReference type="SAM" id="Phobius"/>
    </source>
</evidence>
<dbReference type="AlphaFoldDB" id="A0AAE4SFL4"/>
<reference evidence="2" key="1">
    <citation type="submission" date="2023-06" db="EMBL/GenBank/DDBJ databases">
        <title>Genome sequence of Methanosarcinaceae archaeon Ag5.</title>
        <authorList>
            <person name="Protasov E."/>
            <person name="Platt K."/>
            <person name="Poehlein A."/>
            <person name="Daniel R."/>
            <person name="Brune A."/>
        </authorList>
    </citation>
    <scope>NUCLEOTIDE SEQUENCE</scope>
    <source>
        <strain evidence="2">Ag5</strain>
    </source>
</reference>
<sequence length="845" mass="93894">MRNFVRIFLLATFLILLSSFAGGAPTDDGNNYYQEITVISEVTQADATFHIYMPFPFDYDKALNSYRFYDSSGNLIPSYVFGTTPEGISVTMKKDLVAGNNTIFMTGGNTSLPSVNNQSVFNFFIPISNLSNGVYNFSTPDYNFVEYNSDDNWGTYNTTVTLRFYNDSNTAMDRRLLTNNSTGVWWWNNTSASSVTLWSGPGVNEHRSVYVSTHKTDVYVQSNWTVSSNHYYAYNHSENISADDFVGNAIQFSLSRDQSKLENYTVATAMIVDTEEIYGNISFFDNATGIYIRFVDGVTGNIVSLVGPTPGNVVISTSTNAVGVNSTALYSYMRSNVTFNQSGMSTAISLVDNNSRNSVIYIQNFTYDSSFVLTTPSGVNVNYNQTTYSETIPAESRIRVMDMAFVREISPNNTSIWGVVVDQFGRPIPGVDVSMVNGVTTYTLQSQDGGEFGKSAVTGQWYITFQKDGYETLTGYLTGPTKQVVELNKLYNITIHVVDENGSPVRSFTTFFGSNQSIKSTDDGTVVYKNVPGGEQEVIIQASGYAQVTKSIFISDNSTDFTLTVTKESAQEYTTPHYVRLFYRTLLGSPISNLTVDVYEGDGGDSVFSGITGVDGSVSFRLEETIKYRFVARTDLQIVHEFSTYPKSDEYVIFLGNVNQSDPSVVLDNLLYSITSADVNTTHARIFVNMTTNGSNDTVDFVINVYKGDVLYTNASGNFTGTQNESFLVTKDGTYIVSVTFTDQDGKSKTVSKTIRFDSAEIKAKFKLPRFTEQWHYDALCVFIVLVTAFLFSERTKHLGMFIIPVEFFGLLMVGWMRFSSFAIGLCIAVVFAGIVIVTERVERE</sequence>
<gene>
    <name evidence="2" type="ORF">MsAg5_13200</name>
</gene>
<dbReference type="SUPFAM" id="SSF49464">
    <property type="entry name" value="Carboxypeptidase regulatory domain-like"/>
    <property type="match status" value="1"/>
</dbReference>
<protein>
    <recommendedName>
        <fullName evidence="4">Carboxypeptidase regulatory-like domain-containing protein</fullName>
    </recommendedName>
</protein>